<protein>
    <submittedName>
        <fullName evidence="8">Putative sulfate exporter family transporter</fullName>
    </submittedName>
</protein>
<proteinExistence type="inferred from homology"/>
<feature type="transmembrane region" description="Helical" evidence="7">
    <location>
        <begin position="283"/>
        <end position="300"/>
    </location>
</feature>
<evidence type="ECO:0000313" key="9">
    <source>
        <dbReference type="Proteomes" id="UP000267469"/>
    </source>
</evidence>
<dbReference type="Pfam" id="PF03601">
    <property type="entry name" value="Cons_hypoth698"/>
    <property type="match status" value="1"/>
</dbReference>
<feature type="transmembrane region" description="Helical" evidence="7">
    <location>
        <begin position="488"/>
        <end position="507"/>
    </location>
</feature>
<evidence type="ECO:0000256" key="7">
    <source>
        <dbReference type="SAM" id="Phobius"/>
    </source>
</evidence>
<evidence type="ECO:0000256" key="3">
    <source>
        <dbReference type="ARBA" id="ARBA00022475"/>
    </source>
</evidence>
<dbReference type="PANTHER" id="PTHR30106">
    <property type="entry name" value="INNER MEMBRANE PROTEIN YEIH-RELATED"/>
    <property type="match status" value="1"/>
</dbReference>
<keyword evidence="9" id="KW-1185">Reference proteome</keyword>
<feature type="transmembrane region" description="Helical" evidence="7">
    <location>
        <begin position="228"/>
        <end position="251"/>
    </location>
</feature>
<dbReference type="AlphaFoldDB" id="A0A3N0EIW8"/>
<keyword evidence="6 7" id="KW-0472">Membrane</keyword>
<keyword evidence="4 7" id="KW-0812">Transmembrane</keyword>
<comment type="caution">
    <text evidence="8">The sequence shown here is derived from an EMBL/GenBank/DDBJ whole genome shotgun (WGS) entry which is preliminary data.</text>
</comment>
<keyword evidence="5 7" id="KW-1133">Transmembrane helix</keyword>
<accession>A0A3N0EIW8</accession>
<evidence type="ECO:0000313" key="8">
    <source>
        <dbReference type="EMBL" id="RNL87830.1"/>
    </source>
</evidence>
<keyword evidence="3" id="KW-1003">Cell membrane</keyword>
<feature type="transmembrane region" description="Helical" evidence="7">
    <location>
        <begin position="408"/>
        <end position="426"/>
    </location>
</feature>
<organism evidence="8 9">
    <name type="scientific">Sinomicrobium pectinilyticum</name>
    <dbReference type="NCBI Taxonomy" id="1084421"/>
    <lineage>
        <taxon>Bacteria</taxon>
        <taxon>Pseudomonadati</taxon>
        <taxon>Bacteroidota</taxon>
        <taxon>Flavobacteriia</taxon>
        <taxon>Flavobacteriales</taxon>
        <taxon>Flavobacteriaceae</taxon>
        <taxon>Sinomicrobium</taxon>
    </lineage>
</organism>
<dbReference type="InterPro" id="IPR018383">
    <property type="entry name" value="UPF0324_pro"/>
</dbReference>
<reference evidence="8 9" key="1">
    <citation type="submission" date="2018-10" db="EMBL/GenBank/DDBJ databases">
        <title>Sinomicrobium pectinilyticum sp. nov., a pectinase-producing bacterium isolated from alkaline and saline soil, and emended description of the genus Sinomicrobium.</title>
        <authorList>
            <person name="Cheng B."/>
            <person name="Li C."/>
            <person name="Lai Q."/>
            <person name="Du M."/>
            <person name="Shao Z."/>
            <person name="Xu P."/>
            <person name="Yang C."/>
        </authorList>
    </citation>
    <scope>NUCLEOTIDE SEQUENCE [LARGE SCALE GENOMIC DNA]</scope>
    <source>
        <strain evidence="8 9">5DNS001</strain>
    </source>
</reference>
<dbReference type="Proteomes" id="UP000267469">
    <property type="component" value="Unassembled WGS sequence"/>
</dbReference>
<evidence type="ECO:0000256" key="1">
    <source>
        <dbReference type="ARBA" id="ARBA00004651"/>
    </source>
</evidence>
<feature type="transmembrane region" description="Helical" evidence="7">
    <location>
        <begin position="519"/>
        <end position="545"/>
    </location>
</feature>
<feature type="transmembrane region" description="Helical" evidence="7">
    <location>
        <begin position="446"/>
        <end position="467"/>
    </location>
</feature>
<evidence type="ECO:0000256" key="2">
    <source>
        <dbReference type="ARBA" id="ARBA00007977"/>
    </source>
</evidence>
<feature type="transmembrane region" description="Helical" evidence="7">
    <location>
        <begin position="376"/>
        <end position="396"/>
    </location>
</feature>
<dbReference type="PANTHER" id="PTHR30106:SF1">
    <property type="entry name" value="UPF0324 MEMBRANE PROTEIN FN0533"/>
    <property type="match status" value="1"/>
</dbReference>
<evidence type="ECO:0000256" key="6">
    <source>
        <dbReference type="ARBA" id="ARBA00023136"/>
    </source>
</evidence>
<dbReference type="OrthoDB" id="9766798at2"/>
<feature type="transmembrane region" description="Helical" evidence="7">
    <location>
        <begin position="342"/>
        <end position="364"/>
    </location>
</feature>
<sequence length="552" mass="60015">MGRALKNEDTWAIIIGFFLILTGLVVFFISPYSGIKQENKLLLEELKQESFPYKTVKWYQVSERKSALSSSGTPAGDIIHKLLRSPVKWEYNPVKSLYKEQALDKTAIARAENKLSGLEEEALTLHRQFIRQGASGSQAAHDAGEAAATWYEAGKALDKIRKNSSSYNLLWTLPLLALILGLLFSVGGYYMGYGFRSFFTGFLGVFALALISFILGKQAEVSSMGFGYPIWGIVLGMLISNTVGTPSWLLPAVKTEFYIKTGLVLLGAEILFGKILSIGLPGIFVAWVVTPVVLVLTYWFGQKVLKIASKSLNITISADMSVCGVSAAIATAAASKASKEELTLAVGLSMVFTSVMMVLLPAFINMTGMPEVLGGAWIGGTIDATGAVVAAGAFLGETALQVAATIKMIQNMLIGLIAFFVAYYFALKTKDTPGTKVTANELWLRFPKFILGFVGASVLISLLYYWSGTTLGEALIDRGLIRGFTKNIRGWLFCLAFVSIGLSVNFKELKSHFSGGKPLILYACGQLFNLLLTLGMAYLMFYIIFPEITANL</sequence>
<comment type="subcellular location">
    <subcellularLocation>
        <location evidence="1">Cell membrane</location>
        <topology evidence="1">Multi-pass membrane protein</topology>
    </subcellularLocation>
</comment>
<gene>
    <name evidence="8" type="ORF">ED312_09375</name>
</gene>
<dbReference type="EMBL" id="RJTM01000068">
    <property type="protein sequence ID" value="RNL87830.1"/>
    <property type="molecule type" value="Genomic_DNA"/>
</dbReference>
<feature type="transmembrane region" description="Helical" evidence="7">
    <location>
        <begin position="312"/>
        <end position="335"/>
    </location>
</feature>
<comment type="similarity">
    <text evidence="2">Belongs to the UPF0324 family.</text>
</comment>
<feature type="transmembrane region" description="Helical" evidence="7">
    <location>
        <begin position="197"/>
        <end position="216"/>
    </location>
</feature>
<name>A0A3N0EIW8_SINP1</name>
<feature type="transmembrane region" description="Helical" evidence="7">
    <location>
        <begin position="169"/>
        <end position="191"/>
    </location>
</feature>
<evidence type="ECO:0000256" key="5">
    <source>
        <dbReference type="ARBA" id="ARBA00022989"/>
    </source>
</evidence>
<dbReference type="GO" id="GO:0005886">
    <property type="term" value="C:plasma membrane"/>
    <property type="evidence" value="ECO:0007669"/>
    <property type="project" value="UniProtKB-SubCell"/>
</dbReference>
<feature type="transmembrane region" description="Helical" evidence="7">
    <location>
        <begin position="12"/>
        <end position="32"/>
    </location>
</feature>
<evidence type="ECO:0000256" key="4">
    <source>
        <dbReference type="ARBA" id="ARBA00022692"/>
    </source>
</evidence>
<dbReference type="RefSeq" id="WP_123215747.1">
    <property type="nucleotide sequence ID" value="NZ_RJTM01000068.1"/>
</dbReference>